<dbReference type="RefSeq" id="WP_110997696.1">
    <property type="nucleotide sequence ID" value="NZ_QKTW01000006.1"/>
</dbReference>
<comment type="caution">
    <text evidence="2">The sequence shown here is derived from an EMBL/GenBank/DDBJ whole genome shotgun (WGS) entry which is preliminary data.</text>
</comment>
<dbReference type="Proteomes" id="UP000248745">
    <property type="component" value="Unassembled WGS sequence"/>
</dbReference>
<dbReference type="InterPro" id="IPR000073">
    <property type="entry name" value="AB_hydrolase_1"/>
</dbReference>
<keyword evidence="3" id="KW-1185">Reference proteome</keyword>
<evidence type="ECO:0000313" key="2">
    <source>
        <dbReference type="EMBL" id="PZF74280.1"/>
    </source>
</evidence>
<reference evidence="2 3" key="1">
    <citation type="submission" date="2018-06" db="EMBL/GenBank/DDBJ databases">
        <title>Mucibacter soli gen. nov., sp. nov., a new member of the family Chitinophagaceae producing mucin.</title>
        <authorList>
            <person name="Kim M.-K."/>
            <person name="Park S."/>
            <person name="Kim T.-S."/>
            <person name="Joung Y."/>
            <person name="Han J.-H."/>
            <person name="Kim S.B."/>
        </authorList>
    </citation>
    <scope>NUCLEOTIDE SEQUENCE [LARGE SCALE GENOMIC DNA]</scope>
    <source>
        <strain evidence="2 3">R1-15</strain>
    </source>
</reference>
<dbReference type="OrthoDB" id="975949at2"/>
<name>A0A2W2APF9_9BACT</name>
<dbReference type="InterPro" id="IPR029058">
    <property type="entry name" value="AB_hydrolase_fold"/>
</dbReference>
<protein>
    <recommendedName>
        <fullName evidence="1">AB hydrolase-1 domain-containing protein</fullName>
    </recommendedName>
</protein>
<accession>A0A2W2APF9</accession>
<dbReference type="Gene3D" id="3.40.50.1820">
    <property type="entry name" value="alpha/beta hydrolase"/>
    <property type="match status" value="1"/>
</dbReference>
<feature type="domain" description="AB hydrolase-1" evidence="1">
    <location>
        <begin position="22"/>
        <end position="248"/>
    </location>
</feature>
<dbReference type="Pfam" id="PF00561">
    <property type="entry name" value="Abhydrolase_1"/>
    <property type="match status" value="1"/>
</dbReference>
<dbReference type="AlphaFoldDB" id="A0A2W2APF9"/>
<evidence type="ECO:0000259" key="1">
    <source>
        <dbReference type="Pfam" id="PF00561"/>
    </source>
</evidence>
<evidence type="ECO:0000313" key="3">
    <source>
        <dbReference type="Proteomes" id="UP000248745"/>
    </source>
</evidence>
<dbReference type="EMBL" id="QKTW01000006">
    <property type="protein sequence ID" value="PZF74280.1"/>
    <property type="molecule type" value="Genomic_DNA"/>
</dbReference>
<dbReference type="PRINTS" id="PR00111">
    <property type="entry name" value="ABHYDROLASE"/>
</dbReference>
<dbReference type="PANTHER" id="PTHR42886">
    <property type="entry name" value="RE40534P-RELATED"/>
    <property type="match status" value="1"/>
</dbReference>
<organism evidence="2 3">
    <name type="scientific">Taibaiella soli</name>
    <dbReference type="NCBI Taxonomy" id="1649169"/>
    <lineage>
        <taxon>Bacteria</taxon>
        <taxon>Pseudomonadati</taxon>
        <taxon>Bacteroidota</taxon>
        <taxon>Chitinophagia</taxon>
        <taxon>Chitinophagales</taxon>
        <taxon>Chitinophagaceae</taxon>
        <taxon>Taibaiella</taxon>
    </lineage>
</organism>
<sequence>MPEISFNNRKLHYLQMGSGPEWLIAFHGYGNNASIFKDLAAELGERYTVLSFDLPFHGGSSGWPDDSAFLKDDLVALMKSIQALTGAESFSLMGYSMGGRVCLCVAELMPEIIKQILLIAPDGLVFNSFYYFVTHVAAGRYLFRKFLTSQSIYAPVINGLRKLHLLDISRYRFVMHYLESEQSRHMLLKVWPAMRMLIPDHKKLKENISRDSIPIHIFMGQFDRVIPVKLARQFSKDLPTVHLHVLAKGHKLLDGRSNTEIASVLL</sequence>
<proteinExistence type="predicted"/>
<dbReference type="PANTHER" id="PTHR42886:SF29">
    <property type="entry name" value="PUMMELIG, ISOFORM A"/>
    <property type="match status" value="1"/>
</dbReference>
<dbReference type="SUPFAM" id="SSF53474">
    <property type="entry name" value="alpha/beta-Hydrolases"/>
    <property type="match status" value="1"/>
</dbReference>
<gene>
    <name evidence="2" type="ORF">DN068_04535</name>
</gene>